<proteinExistence type="predicted"/>
<organism evidence="1 2">
    <name type="scientific">Aspergillus melleus</name>
    <dbReference type="NCBI Taxonomy" id="138277"/>
    <lineage>
        <taxon>Eukaryota</taxon>
        <taxon>Fungi</taxon>
        <taxon>Dikarya</taxon>
        <taxon>Ascomycota</taxon>
        <taxon>Pezizomycotina</taxon>
        <taxon>Eurotiomycetes</taxon>
        <taxon>Eurotiomycetidae</taxon>
        <taxon>Eurotiales</taxon>
        <taxon>Aspergillaceae</taxon>
        <taxon>Aspergillus</taxon>
        <taxon>Aspergillus subgen. Circumdati</taxon>
    </lineage>
</organism>
<evidence type="ECO:0000313" key="2">
    <source>
        <dbReference type="Proteomes" id="UP001177260"/>
    </source>
</evidence>
<protein>
    <submittedName>
        <fullName evidence="1">Uncharacterized protein</fullName>
    </submittedName>
</protein>
<reference evidence="1 2" key="1">
    <citation type="journal article" date="2023" name="ACS Omega">
        <title>Identification of the Neoaspergillic Acid Biosynthesis Gene Cluster by Establishing an In Vitro CRISPR-Ribonucleoprotein Genetic System in Aspergillus melleus.</title>
        <authorList>
            <person name="Yuan B."/>
            <person name="Grau M.F."/>
            <person name="Murata R.M."/>
            <person name="Torok T."/>
            <person name="Venkateswaran K."/>
            <person name="Stajich J.E."/>
            <person name="Wang C.C.C."/>
        </authorList>
    </citation>
    <scope>NUCLEOTIDE SEQUENCE [LARGE SCALE GENOMIC DNA]</scope>
    <source>
        <strain evidence="1 2">IMV 1140</strain>
    </source>
</reference>
<name>A0ACC3AV37_9EURO</name>
<keyword evidence="2" id="KW-1185">Reference proteome</keyword>
<dbReference type="Proteomes" id="UP001177260">
    <property type="component" value="Unassembled WGS sequence"/>
</dbReference>
<sequence length="279" mass="29942">MTTITGRPTIPADWAPSKAGCLRKEDYWLWFWPNKQHDNRTVLGGPSQTTDCFPPTWAASDVYVGTSCPGDYTTASCEGSDQRDTVTCCPNNHVFTCAVSETEKAHGSLFPCRLKYTTERVVTATLTDFVSNTINVDEVTQKPGLHLYALGVLFVTPTPTSSDLSASATNTEPSPSTTASSTSEPSNTSSPSQSTSTSLSPGASAGIGIGSAAGVIVIAVLGWFWYRRKKAAEAAKTGSPIPPHHHYIHPGQPSIGNQYPINELNTYETQRKQLTELPS</sequence>
<dbReference type="EMBL" id="JAOPJF010000060">
    <property type="protein sequence ID" value="KAK1141739.1"/>
    <property type="molecule type" value="Genomic_DNA"/>
</dbReference>
<gene>
    <name evidence="1" type="ORF">N8T08_008837</name>
</gene>
<comment type="caution">
    <text evidence="1">The sequence shown here is derived from an EMBL/GenBank/DDBJ whole genome shotgun (WGS) entry which is preliminary data.</text>
</comment>
<accession>A0ACC3AV37</accession>
<evidence type="ECO:0000313" key="1">
    <source>
        <dbReference type="EMBL" id="KAK1141739.1"/>
    </source>
</evidence>